<dbReference type="Gene3D" id="1.10.3130.20">
    <property type="entry name" value="Phycobilisome linker domain"/>
    <property type="match status" value="2"/>
</dbReference>
<evidence type="ECO:0008006" key="8">
    <source>
        <dbReference type="Google" id="ProtNLM"/>
    </source>
</evidence>
<organism evidence="6 7">
    <name type="scientific">Craurococcus roseus</name>
    <dbReference type="NCBI Taxonomy" id="77585"/>
    <lineage>
        <taxon>Bacteria</taxon>
        <taxon>Pseudomonadati</taxon>
        <taxon>Pseudomonadota</taxon>
        <taxon>Alphaproteobacteria</taxon>
        <taxon>Acetobacterales</taxon>
        <taxon>Acetobacteraceae</taxon>
        <taxon>Craurococcus</taxon>
    </lineage>
</organism>
<keyword evidence="7" id="KW-1185">Reference proteome</keyword>
<reference evidence="7" key="1">
    <citation type="journal article" date="2019" name="Int. J. Syst. Evol. Microbiol.">
        <title>The Global Catalogue of Microorganisms (GCM) 10K type strain sequencing project: providing services to taxonomists for standard genome sequencing and annotation.</title>
        <authorList>
            <consortium name="The Broad Institute Genomics Platform"/>
            <consortium name="The Broad Institute Genome Sequencing Center for Infectious Disease"/>
            <person name="Wu L."/>
            <person name="Ma J."/>
        </authorList>
    </citation>
    <scope>NUCLEOTIDE SEQUENCE [LARGE SCALE GENOMIC DNA]</scope>
    <source>
        <strain evidence="7">JCM 9933</strain>
    </source>
</reference>
<gene>
    <name evidence="6" type="ORF">GCM10009416_46330</name>
</gene>
<dbReference type="RefSeq" id="WP_343897803.1">
    <property type="nucleotide sequence ID" value="NZ_BAAAFZ010000090.1"/>
</dbReference>
<dbReference type="Pfam" id="PF03160">
    <property type="entry name" value="Calx-beta"/>
    <property type="match status" value="1"/>
</dbReference>
<evidence type="ECO:0000256" key="2">
    <source>
        <dbReference type="ARBA" id="ARBA00022737"/>
    </source>
</evidence>
<dbReference type="InterPro" id="IPR003644">
    <property type="entry name" value="Calx_beta"/>
</dbReference>
<keyword evidence="3" id="KW-0106">Calcium</keyword>
<dbReference type="Pfam" id="PF13946">
    <property type="entry name" value="DUF4214"/>
    <property type="match status" value="2"/>
</dbReference>
<dbReference type="InterPro" id="IPR038255">
    <property type="entry name" value="PBS_linker_sf"/>
</dbReference>
<feature type="domain" description="DUF4214" evidence="5">
    <location>
        <begin position="637"/>
        <end position="707"/>
    </location>
</feature>
<dbReference type="InterPro" id="IPR038081">
    <property type="entry name" value="CalX-like_sf"/>
</dbReference>
<feature type="domain" description="Calx-beta" evidence="4">
    <location>
        <begin position="418"/>
        <end position="516"/>
    </location>
</feature>
<dbReference type="SUPFAM" id="SSF141072">
    <property type="entry name" value="CalX-like"/>
    <property type="match status" value="1"/>
</dbReference>
<evidence type="ECO:0000256" key="1">
    <source>
        <dbReference type="ARBA" id="ARBA00022729"/>
    </source>
</evidence>
<dbReference type="EMBL" id="BAAAFZ010000090">
    <property type="protein sequence ID" value="GAA0603422.1"/>
    <property type="molecule type" value="Genomic_DNA"/>
</dbReference>
<dbReference type="Proteomes" id="UP001501588">
    <property type="component" value="Unassembled WGS sequence"/>
</dbReference>
<dbReference type="InterPro" id="IPR025282">
    <property type="entry name" value="DUF4214"/>
</dbReference>
<feature type="domain" description="DUF4214" evidence="5">
    <location>
        <begin position="762"/>
        <end position="830"/>
    </location>
</feature>
<keyword evidence="1" id="KW-0732">Signal</keyword>
<proteinExistence type="predicted"/>
<evidence type="ECO:0000313" key="6">
    <source>
        <dbReference type="EMBL" id="GAA0603422.1"/>
    </source>
</evidence>
<dbReference type="Gene3D" id="2.60.40.2030">
    <property type="match status" value="1"/>
</dbReference>
<accession>A0ABP3R4G9</accession>
<name>A0ABP3R4G9_9PROT</name>
<evidence type="ECO:0000256" key="3">
    <source>
        <dbReference type="ARBA" id="ARBA00022837"/>
    </source>
</evidence>
<sequence>MPLYPTPVQTAPEFRANSTLAGDQYGSSITTLSDGGYVVAWAGSETPGSALYDIYVQRYSAAGAAVGVERRVNTNAAGSNTTATGFEHGPTVTGLADGGYVVSWLGPGTESPNVVAQRFDRNGAPINGEFTVSTSNGFHDLPTITALAGGGFVATWVGPGNNGSVEVRAQRFNPDSSPAGGEFVVNSGLAGDQGSPKAAGLAGGGFVVTWSGPGAAGPEIYAQQYSATSAAVGREFVVNTATAGDQLRPTVSALPDGGYLVAWVGNEVAGANNYDIFAQRYWADGSANGGQFQVNAAFKADINGSVDVTELSDRGFLVSWSGIGADAADIYAQRYLENGAKAGAEFRINADTAGYEYGPSVVGLASGGFAVTWSDKTGAGATADTDVFLKTFAFPAPVSAVNIVANQPAQAEGAAAATTAFTFTVTLDARVATAQTVRWQVEGAGASKAAAADFAGGALPGGTLTFAPGETSKTITVNVAGDAAVEWNEAFAVLLSDPSAGIGLAVPGAAATIVDDDATFVPGTGGDDVFTAQAGRFSYDGSFGHDKVERLDMGFRGAQVAVQADGSVLITKGADAMLLQGVEEVRFLDGRLAFAPYDPAAKVARLYEAALDRLPDQSGLNFWAAAVQNGEPLSTLASGFLSSPEFQARFGGATAGNGAFVDQLYLNVLGRAGEAEGRAFWVGALESGTGTRADVLAAFAESPENQAGTAALVQNGIWDRNEAAAQVARMYDTVLGRAPDAAGLGFWKNGMESGEASLNGMADSFTGSAEFQAKYGALDNRGFANALYVNTLDRPADQAGLDFWTAALNNGEPRSSVVLAFSESPEHVALTAPTIGGEARTEYGIVFV</sequence>
<evidence type="ECO:0000259" key="4">
    <source>
        <dbReference type="Pfam" id="PF03160"/>
    </source>
</evidence>
<evidence type="ECO:0000259" key="5">
    <source>
        <dbReference type="Pfam" id="PF13946"/>
    </source>
</evidence>
<keyword evidence="2" id="KW-0677">Repeat</keyword>
<protein>
    <recommendedName>
        <fullName evidence="8">Calx-beta domain-containing protein</fullName>
    </recommendedName>
</protein>
<comment type="caution">
    <text evidence="6">The sequence shown here is derived from an EMBL/GenBank/DDBJ whole genome shotgun (WGS) entry which is preliminary data.</text>
</comment>
<evidence type="ECO:0000313" key="7">
    <source>
        <dbReference type="Proteomes" id="UP001501588"/>
    </source>
</evidence>